<reference evidence="2 3" key="1">
    <citation type="journal article" date="2008" name="J. Biotechnol.">
        <title>The lifestyle of Corynebacterium urealyticum derived from its complete genome sequence established by pyrosequencing.</title>
        <authorList>
            <person name="Tauch A."/>
            <person name="Trost E."/>
            <person name="Tilker A."/>
            <person name="Ludewig U."/>
            <person name="Schneiker S."/>
            <person name="Goesmann A."/>
            <person name="Arnold W."/>
            <person name="Bekel T."/>
            <person name="Brinkrolf K."/>
            <person name="Brune I."/>
            <person name="Goetker S."/>
            <person name="Kalinowski J."/>
            <person name="Kamp P.-B."/>
            <person name="Lobo F.P."/>
            <person name="Viehoever P."/>
            <person name="Weisshaar B."/>
            <person name="Soriano F."/>
            <person name="Droege M."/>
            <person name="Puehler A."/>
        </authorList>
    </citation>
    <scope>NUCLEOTIDE SEQUENCE [LARGE SCALE GENOMIC DNA]</scope>
    <source>
        <strain evidence="3">ATCC 43042 / DSM 7109</strain>
    </source>
</reference>
<proteinExistence type="predicted"/>
<keyword evidence="1" id="KW-0472">Membrane</keyword>
<organism evidence="2 3">
    <name type="scientific">Corynebacterium urealyticum (strain ATCC 43042 / DSM 7109)</name>
    <dbReference type="NCBI Taxonomy" id="504474"/>
    <lineage>
        <taxon>Bacteria</taxon>
        <taxon>Bacillati</taxon>
        <taxon>Actinomycetota</taxon>
        <taxon>Actinomycetes</taxon>
        <taxon>Mycobacteriales</taxon>
        <taxon>Corynebacteriaceae</taxon>
        <taxon>Corynebacterium</taxon>
    </lineage>
</organism>
<name>B1VFQ2_CORU7</name>
<dbReference type="AlphaFoldDB" id="B1VFQ2"/>
<gene>
    <name evidence="2" type="ordered locus">cu0631</name>
</gene>
<dbReference type="KEGG" id="cur:cu0631"/>
<protein>
    <submittedName>
        <fullName evidence="2">Uncharacterized protein</fullName>
    </submittedName>
</protein>
<evidence type="ECO:0000256" key="1">
    <source>
        <dbReference type="SAM" id="Phobius"/>
    </source>
</evidence>
<keyword evidence="1" id="KW-0812">Transmembrane</keyword>
<dbReference type="HOGENOM" id="CLU_2057454_0_0_11"/>
<dbReference type="STRING" id="504474.cu0631"/>
<keyword evidence="1" id="KW-1133">Transmembrane helix</keyword>
<sequence length="119" mass="12545">MLRMNGNTGNRGDLILKQTMSADQDRDEWRAGPVVAAVTGLLLLACCALPSLLCCGLPFIAAGGALAGVGGLLGNPWIIGAGTAVVMAVMAGMLVRLRRRHRRRRSGCCENPSTADRNR</sequence>
<evidence type="ECO:0000313" key="2">
    <source>
        <dbReference type="EMBL" id="CAQ04591.1"/>
    </source>
</evidence>
<evidence type="ECO:0000313" key="3">
    <source>
        <dbReference type="Proteomes" id="UP000001727"/>
    </source>
</evidence>
<feature type="transmembrane region" description="Helical" evidence="1">
    <location>
        <begin position="34"/>
        <end position="65"/>
    </location>
</feature>
<dbReference type="EMBL" id="AM942444">
    <property type="protein sequence ID" value="CAQ04591.1"/>
    <property type="molecule type" value="Genomic_DNA"/>
</dbReference>
<accession>B1VFQ2</accession>
<dbReference type="Proteomes" id="UP000001727">
    <property type="component" value="Chromosome"/>
</dbReference>
<dbReference type="eggNOG" id="ENOG5032XDZ">
    <property type="taxonomic scope" value="Bacteria"/>
</dbReference>
<feature type="transmembrane region" description="Helical" evidence="1">
    <location>
        <begin position="77"/>
        <end position="95"/>
    </location>
</feature>
<keyword evidence="3" id="KW-1185">Reference proteome</keyword>